<evidence type="ECO:0000259" key="2">
    <source>
        <dbReference type="Pfam" id="PF06568"/>
    </source>
</evidence>
<dbReference type="STRING" id="398580.Dshi_0416"/>
<keyword evidence="4" id="KW-1185">Reference proteome</keyword>
<feature type="domain" description="YjiS-like" evidence="2">
    <location>
        <begin position="33"/>
        <end position="68"/>
    </location>
</feature>
<name>A8LN21_DINSH</name>
<dbReference type="HOGENOM" id="CLU_2259291_0_0_5"/>
<feature type="region of interest" description="Disordered" evidence="1">
    <location>
        <begin position="82"/>
        <end position="103"/>
    </location>
</feature>
<dbReference type="Proteomes" id="UP000006833">
    <property type="component" value="Chromosome"/>
</dbReference>
<gene>
    <name evidence="3" type="ordered locus">Dshi_0416</name>
</gene>
<organism evidence="3 4">
    <name type="scientific">Dinoroseobacter shibae (strain DSM 16493 / NCIMB 14021 / DFL 12)</name>
    <dbReference type="NCBI Taxonomy" id="398580"/>
    <lineage>
        <taxon>Bacteria</taxon>
        <taxon>Pseudomonadati</taxon>
        <taxon>Pseudomonadota</taxon>
        <taxon>Alphaproteobacteria</taxon>
        <taxon>Rhodobacterales</taxon>
        <taxon>Roseobacteraceae</taxon>
        <taxon>Dinoroseobacter</taxon>
    </lineage>
</organism>
<dbReference type="EMBL" id="CP000830">
    <property type="protein sequence ID" value="ABV92165.1"/>
    <property type="molecule type" value="Genomic_DNA"/>
</dbReference>
<proteinExistence type="predicted"/>
<accession>A8LN21</accession>
<evidence type="ECO:0000313" key="4">
    <source>
        <dbReference type="Proteomes" id="UP000006833"/>
    </source>
</evidence>
<evidence type="ECO:0000313" key="3">
    <source>
        <dbReference type="EMBL" id="ABV92165.1"/>
    </source>
</evidence>
<dbReference type="AlphaFoldDB" id="A8LN21"/>
<dbReference type="InterPro" id="IPR009506">
    <property type="entry name" value="YjiS-like"/>
</dbReference>
<sequence>MEDVMSVFITREMIASNTPTAPRSAEPGVIGRFMQRAARQWRDRRMIAQLQSMEDWVLRDIGIERGEIPAIVARLNDREVRMTPVSKPDQQSSVMQHAYQKAA</sequence>
<protein>
    <recommendedName>
        <fullName evidence="2">YjiS-like domain-containing protein</fullName>
    </recommendedName>
</protein>
<dbReference type="Pfam" id="PF06568">
    <property type="entry name" value="YjiS-like"/>
    <property type="match status" value="1"/>
</dbReference>
<evidence type="ECO:0000256" key="1">
    <source>
        <dbReference type="SAM" id="MobiDB-lite"/>
    </source>
</evidence>
<dbReference type="KEGG" id="dsh:Dshi_0416"/>
<reference evidence="4" key="1">
    <citation type="journal article" date="2010" name="ISME J.">
        <title>The complete genome sequence of the algal symbiont Dinoroseobacter shibae: a hitchhiker's guide to life in the sea.</title>
        <authorList>
            <person name="Wagner-Dobler I."/>
            <person name="Ballhausen B."/>
            <person name="Berger M."/>
            <person name="Brinkhoff T."/>
            <person name="Buchholz I."/>
            <person name="Bunk B."/>
            <person name="Cypionka H."/>
            <person name="Daniel R."/>
            <person name="Drepper T."/>
            <person name="Gerdts G."/>
            <person name="Hahnke S."/>
            <person name="Han C."/>
            <person name="Jahn D."/>
            <person name="Kalhoefer D."/>
            <person name="Kiss H."/>
            <person name="Klenk H.P."/>
            <person name="Kyrpides N."/>
            <person name="Liebl W."/>
            <person name="Liesegang H."/>
            <person name="Meincke L."/>
            <person name="Pati A."/>
            <person name="Petersen J."/>
            <person name="Piekarski T."/>
            <person name="Pommerenke C."/>
            <person name="Pradella S."/>
            <person name="Pukall R."/>
            <person name="Rabus R."/>
            <person name="Stackebrandt E."/>
            <person name="Thole S."/>
            <person name="Thompson L."/>
            <person name="Tielen P."/>
            <person name="Tomasch J."/>
            <person name="von Jan M."/>
            <person name="Wanphrut N."/>
            <person name="Wichels A."/>
            <person name="Zech H."/>
            <person name="Simon M."/>
        </authorList>
    </citation>
    <scope>NUCLEOTIDE SEQUENCE [LARGE SCALE GENOMIC DNA]</scope>
    <source>
        <strain evidence="4">DSM 16493 / NCIMB 14021 / DFL 12</strain>
    </source>
</reference>